<proteinExistence type="predicted"/>
<reference evidence="1 2" key="1">
    <citation type="submission" date="2024-09" db="EMBL/GenBank/DDBJ databases">
        <authorList>
            <person name="Sun Q."/>
            <person name="Mori K."/>
        </authorList>
    </citation>
    <scope>NUCLEOTIDE SEQUENCE [LARGE SCALE GENOMIC DNA]</scope>
    <source>
        <strain evidence="1 2">CCM 7765</strain>
    </source>
</reference>
<dbReference type="Pfam" id="PF19473">
    <property type="entry name" value="DUF6010"/>
    <property type="match status" value="1"/>
</dbReference>
<dbReference type="InterPro" id="IPR046052">
    <property type="entry name" value="DUF6010"/>
</dbReference>
<evidence type="ECO:0000313" key="2">
    <source>
        <dbReference type="Proteomes" id="UP001589774"/>
    </source>
</evidence>
<comment type="caution">
    <text evidence="1">The sequence shown here is derived from an EMBL/GenBank/DDBJ whole genome shotgun (WGS) entry which is preliminary data.</text>
</comment>
<protein>
    <submittedName>
        <fullName evidence="1">DUF6010 family protein</fullName>
    </submittedName>
</protein>
<dbReference type="EMBL" id="JBHLWO010000001">
    <property type="protein sequence ID" value="MFC0317074.1"/>
    <property type="molecule type" value="Genomic_DNA"/>
</dbReference>
<name>A0ABV6HDW3_9SPHI</name>
<keyword evidence="2" id="KW-1185">Reference proteome</keyword>
<evidence type="ECO:0000313" key="1">
    <source>
        <dbReference type="EMBL" id="MFC0317074.1"/>
    </source>
</evidence>
<dbReference type="Proteomes" id="UP001589774">
    <property type="component" value="Unassembled WGS sequence"/>
</dbReference>
<accession>A0ABV6HDW3</accession>
<sequence>MGLLEFPLGIVMIFLSYKGLKNYNYIAIRRLVHTIYDLLHHFYGNPIVPMSPSSSAGCAVCDPVLAIWFFMSAPSVFELFKKRTFVELQ</sequence>
<dbReference type="RefSeq" id="WP_377476620.1">
    <property type="nucleotide sequence ID" value="NZ_JBHLWO010000001.1"/>
</dbReference>
<gene>
    <name evidence="1" type="ORF">ACFFI0_02090</name>
</gene>
<organism evidence="1 2">
    <name type="scientific">Olivibacter oleidegradans</name>
    <dbReference type="NCBI Taxonomy" id="760123"/>
    <lineage>
        <taxon>Bacteria</taxon>
        <taxon>Pseudomonadati</taxon>
        <taxon>Bacteroidota</taxon>
        <taxon>Sphingobacteriia</taxon>
        <taxon>Sphingobacteriales</taxon>
        <taxon>Sphingobacteriaceae</taxon>
        <taxon>Olivibacter</taxon>
    </lineage>
</organism>